<keyword evidence="4 8" id="KW-0479">Metal-binding</keyword>
<comment type="cofactor">
    <cofactor evidence="1 8">
        <name>heme</name>
        <dbReference type="ChEBI" id="CHEBI:30413"/>
    </cofactor>
</comment>
<dbReference type="AlphaFoldDB" id="A0A9P0F9Z6"/>
<dbReference type="Proteomes" id="UP001152759">
    <property type="component" value="Chromosome 9"/>
</dbReference>
<evidence type="ECO:0000256" key="6">
    <source>
        <dbReference type="ARBA" id="ARBA00023004"/>
    </source>
</evidence>
<feature type="binding site" description="axial binding residue" evidence="8">
    <location>
        <position position="142"/>
    </location>
    <ligand>
        <name>heme</name>
        <dbReference type="ChEBI" id="CHEBI:30413"/>
    </ligand>
    <ligandPart>
        <name>Fe</name>
        <dbReference type="ChEBI" id="CHEBI:18248"/>
    </ligandPart>
</feature>
<evidence type="ECO:0000256" key="4">
    <source>
        <dbReference type="ARBA" id="ARBA00022723"/>
    </source>
</evidence>
<dbReference type="GO" id="GO:0016705">
    <property type="term" value="F:oxidoreductase activity, acting on paired donors, with incorporation or reduction of molecular oxygen"/>
    <property type="evidence" value="ECO:0007669"/>
    <property type="project" value="InterPro"/>
</dbReference>
<evidence type="ECO:0000256" key="8">
    <source>
        <dbReference type="PIRSR" id="PIRSR602401-1"/>
    </source>
</evidence>
<dbReference type="PANTHER" id="PTHR24291">
    <property type="entry name" value="CYTOCHROME P450 FAMILY 4"/>
    <property type="match status" value="1"/>
</dbReference>
<keyword evidence="10" id="KW-1185">Reference proteome</keyword>
<evidence type="ECO:0000256" key="5">
    <source>
        <dbReference type="ARBA" id="ARBA00023002"/>
    </source>
</evidence>
<dbReference type="PRINTS" id="PR00385">
    <property type="entry name" value="P450"/>
</dbReference>
<evidence type="ECO:0008006" key="11">
    <source>
        <dbReference type="Google" id="ProtNLM"/>
    </source>
</evidence>
<proteinExistence type="inferred from homology"/>
<keyword evidence="3 8" id="KW-0349">Heme</keyword>
<dbReference type="PRINTS" id="PR00463">
    <property type="entry name" value="EP450I"/>
</dbReference>
<gene>
    <name evidence="9" type="ORF">BEMITA_LOCUS14236</name>
</gene>
<evidence type="ECO:0000256" key="7">
    <source>
        <dbReference type="ARBA" id="ARBA00023033"/>
    </source>
</evidence>
<dbReference type="SUPFAM" id="SSF48264">
    <property type="entry name" value="Cytochrome P450"/>
    <property type="match status" value="1"/>
</dbReference>
<comment type="similarity">
    <text evidence="2">Belongs to the cytochrome P450 family.</text>
</comment>
<keyword evidence="7" id="KW-0503">Monooxygenase</keyword>
<dbReference type="PANTHER" id="PTHR24291:SF50">
    <property type="entry name" value="BIFUNCTIONAL ALBAFLAVENONE MONOOXYGENASE_TERPENE SYNTHASE"/>
    <property type="match status" value="1"/>
</dbReference>
<dbReference type="Gene3D" id="1.10.630.10">
    <property type="entry name" value="Cytochrome P450"/>
    <property type="match status" value="1"/>
</dbReference>
<protein>
    <recommendedName>
        <fullName evidence="11">Cytochrome P450</fullName>
    </recommendedName>
</protein>
<sequence>MDMFVAGSITTALTNSWVFKLLAMFPEIQEGAYQEIVENCTDGKVTPDDLPKLVYLEMIIKETLRHFSVPVTGRRITEDLKVNEELTIPAGIQVFLCAYTLHHDPQYWQKPGEFYPEHFSPANEASRPKGAYVPFLSGPRACPGKTYAMRSIKFLVANTLLRFKFSTDERPPPDVRNLDYRLIFMIWPTSGYNVKISKR</sequence>
<evidence type="ECO:0000256" key="3">
    <source>
        <dbReference type="ARBA" id="ARBA00022617"/>
    </source>
</evidence>
<evidence type="ECO:0000313" key="10">
    <source>
        <dbReference type="Proteomes" id="UP001152759"/>
    </source>
</evidence>
<evidence type="ECO:0000256" key="1">
    <source>
        <dbReference type="ARBA" id="ARBA00001971"/>
    </source>
</evidence>
<name>A0A9P0F9Z6_BEMTA</name>
<organism evidence="9 10">
    <name type="scientific">Bemisia tabaci</name>
    <name type="common">Sweetpotato whitefly</name>
    <name type="synonym">Aleurodes tabaci</name>
    <dbReference type="NCBI Taxonomy" id="7038"/>
    <lineage>
        <taxon>Eukaryota</taxon>
        <taxon>Metazoa</taxon>
        <taxon>Ecdysozoa</taxon>
        <taxon>Arthropoda</taxon>
        <taxon>Hexapoda</taxon>
        <taxon>Insecta</taxon>
        <taxon>Pterygota</taxon>
        <taxon>Neoptera</taxon>
        <taxon>Paraneoptera</taxon>
        <taxon>Hemiptera</taxon>
        <taxon>Sternorrhyncha</taxon>
        <taxon>Aleyrodoidea</taxon>
        <taxon>Aleyrodidae</taxon>
        <taxon>Aleyrodinae</taxon>
        <taxon>Bemisia</taxon>
    </lineage>
</organism>
<dbReference type="GO" id="GO:0005506">
    <property type="term" value="F:iron ion binding"/>
    <property type="evidence" value="ECO:0007669"/>
    <property type="project" value="InterPro"/>
</dbReference>
<evidence type="ECO:0000256" key="2">
    <source>
        <dbReference type="ARBA" id="ARBA00010617"/>
    </source>
</evidence>
<evidence type="ECO:0000313" key="9">
    <source>
        <dbReference type="EMBL" id="CAH0396130.1"/>
    </source>
</evidence>
<dbReference type="InterPro" id="IPR036396">
    <property type="entry name" value="Cyt_P450_sf"/>
</dbReference>
<dbReference type="InterPro" id="IPR050196">
    <property type="entry name" value="Cytochrome_P450_Monoox"/>
</dbReference>
<dbReference type="InterPro" id="IPR001128">
    <property type="entry name" value="Cyt_P450"/>
</dbReference>
<keyword evidence="6 8" id="KW-0408">Iron</keyword>
<dbReference type="Pfam" id="PF00067">
    <property type="entry name" value="p450"/>
    <property type="match status" value="1"/>
</dbReference>
<dbReference type="GO" id="GO:0020037">
    <property type="term" value="F:heme binding"/>
    <property type="evidence" value="ECO:0007669"/>
    <property type="project" value="InterPro"/>
</dbReference>
<reference evidence="9" key="1">
    <citation type="submission" date="2021-12" db="EMBL/GenBank/DDBJ databases">
        <authorList>
            <person name="King R."/>
        </authorList>
    </citation>
    <scope>NUCLEOTIDE SEQUENCE</scope>
</reference>
<dbReference type="InterPro" id="IPR002401">
    <property type="entry name" value="Cyt_P450_E_grp-I"/>
</dbReference>
<accession>A0A9P0F9Z6</accession>
<dbReference type="GO" id="GO:0004497">
    <property type="term" value="F:monooxygenase activity"/>
    <property type="evidence" value="ECO:0007669"/>
    <property type="project" value="UniProtKB-KW"/>
</dbReference>
<keyword evidence="5" id="KW-0560">Oxidoreductase</keyword>
<dbReference type="EMBL" id="OU963870">
    <property type="protein sequence ID" value="CAH0396130.1"/>
    <property type="molecule type" value="Genomic_DNA"/>
</dbReference>